<dbReference type="InterPro" id="IPR020843">
    <property type="entry name" value="ER"/>
</dbReference>
<protein>
    <submittedName>
        <fullName evidence="2">NADPH:quinone reductase</fullName>
    </submittedName>
</protein>
<dbReference type="SUPFAM" id="SSF50129">
    <property type="entry name" value="GroES-like"/>
    <property type="match status" value="1"/>
</dbReference>
<dbReference type="CDD" id="cd05289">
    <property type="entry name" value="MDR_like_2"/>
    <property type="match status" value="1"/>
</dbReference>
<dbReference type="Pfam" id="PF13602">
    <property type="entry name" value="ADH_zinc_N_2"/>
    <property type="match status" value="1"/>
</dbReference>
<accession>A0A511QBU9</accession>
<dbReference type="SUPFAM" id="SSF51735">
    <property type="entry name" value="NAD(P)-binding Rossmann-fold domains"/>
    <property type="match status" value="1"/>
</dbReference>
<evidence type="ECO:0000313" key="3">
    <source>
        <dbReference type="Proteomes" id="UP000321922"/>
    </source>
</evidence>
<dbReference type="Gene3D" id="3.90.180.10">
    <property type="entry name" value="Medium-chain alcohol dehydrogenases, catalytic domain"/>
    <property type="match status" value="1"/>
</dbReference>
<dbReference type="PANTHER" id="PTHR11695">
    <property type="entry name" value="ALCOHOL DEHYDROGENASE RELATED"/>
    <property type="match status" value="1"/>
</dbReference>
<feature type="domain" description="Enoyl reductase (ER)" evidence="1">
    <location>
        <begin position="12"/>
        <end position="312"/>
    </location>
</feature>
<sequence length="316" mass="33593">MEHKRIVITDFGSVDVMALQVSSTSLPKEGEVLIKVSFASVNPIDVKTRAGLGWAAAHNKDHLPWVPGYDLSGQVVSCGANTSYFKVGDKVAGCIGFPFRGGSYSQCVCVPEAEVIQVPSSISLESAAALPLAGLTALQALQKANLIAGDRVLILGGAGGVGHFAIQIAVAHQAEVFATCRANNIDFINSLGASALNYQSSSVSECVGNIDVLIDLVGGDTALAALPCLAPNARVITLPTLSAEFVCEHAKKLGFTAHGMLFEPERKQLQQLLDMLQRGEMKTEIQQIYSMYDVSYAHKQVESGRTRGKVLLDMEC</sequence>
<dbReference type="InterPro" id="IPR013154">
    <property type="entry name" value="ADH-like_N"/>
</dbReference>
<evidence type="ECO:0000259" key="1">
    <source>
        <dbReference type="SMART" id="SM00829"/>
    </source>
</evidence>
<reference evidence="2 3" key="1">
    <citation type="submission" date="2019-07" db="EMBL/GenBank/DDBJ databases">
        <title>Whole genome shotgun sequence of Vibrio sagamiensis NBRC 104589.</title>
        <authorList>
            <person name="Hosoyama A."/>
            <person name="Uohara A."/>
            <person name="Ohji S."/>
            <person name="Ichikawa N."/>
        </authorList>
    </citation>
    <scope>NUCLEOTIDE SEQUENCE [LARGE SCALE GENOMIC DNA]</scope>
    <source>
        <strain evidence="2 3">NBRC 104589</strain>
    </source>
</reference>
<dbReference type="GO" id="GO:0016491">
    <property type="term" value="F:oxidoreductase activity"/>
    <property type="evidence" value="ECO:0007669"/>
    <property type="project" value="InterPro"/>
</dbReference>
<dbReference type="Proteomes" id="UP000321922">
    <property type="component" value="Unassembled WGS sequence"/>
</dbReference>
<dbReference type="InterPro" id="IPR036291">
    <property type="entry name" value="NAD(P)-bd_dom_sf"/>
</dbReference>
<gene>
    <name evidence="2" type="ORF">VSA01S_00040</name>
</gene>
<organism evidence="2 3">
    <name type="scientific">Vibrio sagamiensis NBRC 104589</name>
    <dbReference type="NCBI Taxonomy" id="1219064"/>
    <lineage>
        <taxon>Bacteria</taxon>
        <taxon>Pseudomonadati</taxon>
        <taxon>Pseudomonadota</taxon>
        <taxon>Gammaproteobacteria</taxon>
        <taxon>Vibrionales</taxon>
        <taxon>Vibrionaceae</taxon>
        <taxon>Vibrio</taxon>
    </lineage>
</organism>
<evidence type="ECO:0000313" key="2">
    <source>
        <dbReference type="EMBL" id="GEM73892.1"/>
    </source>
</evidence>
<dbReference type="InterPro" id="IPR050700">
    <property type="entry name" value="YIM1/Zinc_Alcohol_DH_Fams"/>
</dbReference>
<dbReference type="Gene3D" id="3.40.50.720">
    <property type="entry name" value="NAD(P)-binding Rossmann-like Domain"/>
    <property type="match status" value="1"/>
</dbReference>
<dbReference type="PANTHER" id="PTHR11695:SF648">
    <property type="entry name" value="ZINC-BINDING OXIDOREDUCTASE"/>
    <property type="match status" value="1"/>
</dbReference>
<dbReference type="Pfam" id="PF08240">
    <property type="entry name" value="ADH_N"/>
    <property type="match status" value="1"/>
</dbReference>
<dbReference type="SMART" id="SM00829">
    <property type="entry name" value="PKS_ER"/>
    <property type="match status" value="1"/>
</dbReference>
<comment type="caution">
    <text evidence="2">The sequence shown here is derived from an EMBL/GenBank/DDBJ whole genome shotgun (WGS) entry which is preliminary data.</text>
</comment>
<proteinExistence type="predicted"/>
<keyword evidence="3" id="KW-1185">Reference proteome</keyword>
<dbReference type="OrthoDB" id="9785812at2"/>
<dbReference type="RefSeq" id="WP_039979400.1">
    <property type="nucleotide sequence ID" value="NZ_BAOJ01000015.1"/>
</dbReference>
<dbReference type="AlphaFoldDB" id="A0A511QBU9"/>
<name>A0A511QBU9_9VIBR</name>
<dbReference type="EMBL" id="BJXJ01000001">
    <property type="protein sequence ID" value="GEM73892.1"/>
    <property type="molecule type" value="Genomic_DNA"/>
</dbReference>
<dbReference type="InterPro" id="IPR011032">
    <property type="entry name" value="GroES-like_sf"/>
</dbReference>